<dbReference type="AlphaFoldDB" id="G3VB15"/>
<dbReference type="RefSeq" id="XP_031809937.1">
    <property type="nucleotide sequence ID" value="XM_031954077.1"/>
</dbReference>
<dbReference type="HOGENOM" id="CLU_954891_0_0_1"/>
<protein>
    <submittedName>
        <fullName evidence="3">BPI fold containing family B member 1</fullName>
    </submittedName>
</protein>
<dbReference type="GO" id="GO:0070062">
    <property type="term" value="C:extracellular exosome"/>
    <property type="evidence" value="ECO:0007669"/>
    <property type="project" value="TreeGrafter"/>
</dbReference>
<reference evidence="3" key="2">
    <citation type="submission" date="2025-08" db="UniProtKB">
        <authorList>
            <consortium name="Ensembl"/>
        </authorList>
    </citation>
    <scope>IDENTIFICATION</scope>
</reference>
<dbReference type="RefSeq" id="XP_031809940.1">
    <property type="nucleotide sequence ID" value="XM_031954080.1"/>
</dbReference>
<name>G3VB15_SARHA</name>
<dbReference type="InterPro" id="IPR021193">
    <property type="entry name" value="Bpifb1"/>
</dbReference>
<evidence type="ECO:0000313" key="4">
    <source>
        <dbReference type="Proteomes" id="UP000007648"/>
    </source>
</evidence>
<dbReference type="PANTHER" id="PTHR47395:SF1">
    <property type="entry name" value="BPI FOLD-CONTAINING FAMILY B MEMBER 1"/>
    <property type="match status" value="1"/>
</dbReference>
<dbReference type="RefSeq" id="XP_031809941.1">
    <property type="nucleotide sequence ID" value="XM_031954081.1"/>
</dbReference>
<dbReference type="RefSeq" id="XP_031809938.1">
    <property type="nucleotide sequence ID" value="XM_031954078.1"/>
</dbReference>
<feature type="chain" id="PRO_5029813381" evidence="1">
    <location>
        <begin position="22"/>
        <end position="472"/>
    </location>
</feature>
<organism evidence="3 4">
    <name type="scientific">Sarcophilus harrisii</name>
    <name type="common">Tasmanian devil</name>
    <name type="synonym">Sarcophilus laniarius</name>
    <dbReference type="NCBI Taxonomy" id="9305"/>
    <lineage>
        <taxon>Eukaryota</taxon>
        <taxon>Metazoa</taxon>
        <taxon>Chordata</taxon>
        <taxon>Craniata</taxon>
        <taxon>Vertebrata</taxon>
        <taxon>Euteleostomi</taxon>
        <taxon>Mammalia</taxon>
        <taxon>Metatheria</taxon>
        <taxon>Dasyuromorphia</taxon>
        <taxon>Dasyuridae</taxon>
        <taxon>Sarcophilus</taxon>
    </lineage>
</organism>
<proteinExistence type="predicted"/>
<accession>G3VB15</accession>
<dbReference type="GO" id="GO:0034144">
    <property type="term" value="P:negative regulation of toll-like receptor 4 signaling pathway"/>
    <property type="evidence" value="ECO:0007669"/>
    <property type="project" value="TreeGrafter"/>
</dbReference>
<dbReference type="Pfam" id="PF01273">
    <property type="entry name" value="LBP_BPI_CETP"/>
    <property type="match status" value="1"/>
</dbReference>
<keyword evidence="1" id="KW-0732">Signal</keyword>
<dbReference type="GeneID" id="100933537"/>
<dbReference type="InParanoid" id="G3VB15"/>
<dbReference type="GO" id="GO:0002227">
    <property type="term" value="P:innate immune response in mucosa"/>
    <property type="evidence" value="ECO:0007669"/>
    <property type="project" value="TreeGrafter"/>
</dbReference>
<dbReference type="PANTHER" id="PTHR47395">
    <property type="entry name" value="BPI FOLD-CONTAINING FAMILY B MEMBER 1"/>
    <property type="match status" value="1"/>
</dbReference>
<dbReference type="CTD" id="92747"/>
<dbReference type="Ensembl" id="ENSSHAT00000000374.2">
    <property type="protein sequence ID" value="ENSSHAP00000000369.2"/>
    <property type="gene ID" value="ENSSHAG00000000325.2"/>
</dbReference>
<sequence>MFQPWGMVLIWGLLTISLAQATPRGQAVLVVGPEVFNKAFHQELMNQDTIKILKTLPLYEAMEKNQVNSFPLIGGLVNNFLKQIIWLKVTEASIPHVAFQISEGHHLQIRIPLDMVAGFNTIISPKLIELHVEIDVIADVHTVIDQQGPSHLVLRHCTNSPNNLRISLLQKFSFAINILANKIIDALMPTLPSLVKNEICPIIEKSFTSVTSKIYTWSTLPVPIGSNFLSFDVLSFSVVDTNFQLDLNAKLRDRGGKLIKVFKDTEGQLVMPSLNNFDFSFIVRQEVVKAAIGALIPFQELTVLLDSVLPDVARHLKSILNKINPKASAQLKQTQMVKIFPEEPPEIILKAGSVRVAHMIVLEVFGTNQETRPLFTLGIEASSEGQFYTEGDRLFFNLKGISSDHIHLMNSGSGLFSPELMGSVINEILTSVLLPNENGIFRKGIALSILKDMGFNEAKVIPIQGALLITPA</sequence>
<dbReference type="SUPFAM" id="SSF55394">
    <property type="entry name" value="Bactericidal permeability-increasing protein, BPI"/>
    <property type="match status" value="2"/>
</dbReference>
<dbReference type="Proteomes" id="UP000007648">
    <property type="component" value="Unassembled WGS sequence"/>
</dbReference>
<evidence type="ECO:0000256" key="1">
    <source>
        <dbReference type="SAM" id="SignalP"/>
    </source>
</evidence>
<dbReference type="GO" id="GO:0008289">
    <property type="term" value="F:lipid binding"/>
    <property type="evidence" value="ECO:0007669"/>
    <property type="project" value="InterPro"/>
</dbReference>
<dbReference type="InterPro" id="IPR017943">
    <property type="entry name" value="Bactericidal_perm-incr_a/b_dom"/>
</dbReference>
<evidence type="ECO:0000313" key="3">
    <source>
        <dbReference type="Ensembl" id="ENSSHAP00000000369.2"/>
    </source>
</evidence>
<evidence type="ECO:0000259" key="2">
    <source>
        <dbReference type="Pfam" id="PF01273"/>
    </source>
</evidence>
<dbReference type="Gene3D" id="3.15.20.10">
    <property type="entry name" value="Bactericidal permeability-increasing protein, domain 2"/>
    <property type="match status" value="1"/>
</dbReference>
<reference evidence="3" key="3">
    <citation type="submission" date="2025-09" db="UniProtKB">
        <authorList>
            <consortium name="Ensembl"/>
        </authorList>
    </citation>
    <scope>IDENTIFICATION</scope>
</reference>
<reference evidence="3 4" key="1">
    <citation type="journal article" date="2011" name="Proc. Natl. Acad. Sci. U.S.A.">
        <title>Genetic diversity and population structure of the endangered marsupial Sarcophilus harrisii (Tasmanian devil).</title>
        <authorList>
            <person name="Miller W."/>
            <person name="Hayes V.M."/>
            <person name="Ratan A."/>
            <person name="Petersen D.C."/>
            <person name="Wittekindt N.E."/>
            <person name="Miller J."/>
            <person name="Walenz B."/>
            <person name="Knight J."/>
            <person name="Qi J."/>
            <person name="Zhao F."/>
            <person name="Wang Q."/>
            <person name="Bedoya-Reina O.C."/>
            <person name="Katiyar N."/>
            <person name="Tomsho L.P."/>
            <person name="Kasson L.M."/>
            <person name="Hardie R.A."/>
            <person name="Woodbridge P."/>
            <person name="Tindall E.A."/>
            <person name="Bertelsen M.F."/>
            <person name="Dixon D."/>
            <person name="Pyecroft S."/>
            <person name="Helgen K.M."/>
            <person name="Lesk A.M."/>
            <person name="Pringle T.H."/>
            <person name="Patterson N."/>
            <person name="Zhang Y."/>
            <person name="Kreiss A."/>
            <person name="Woods G.M."/>
            <person name="Jones M.E."/>
            <person name="Schuster S.C."/>
        </authorList>
    </citation>
    <scope>NUCLEOTIDE SEQUENCE [LARGE SCALE GENOMIC DNA]</scope>
</reference>
<dbReference type="RefSeq" id="XP_031809943.1">
    <property type="nucleotide sequence ID" value="XM_031954083.1"/>
</dbReference>
<gene>
    <name evidence="3" type="primary">BPIFB1</name>
</gene>
<dbReference type="eggNOG" id="KOG4160">
    <property type="taxonomic scope" value="Eukaryota"/>
</dbReference>
<dbReference type="KEGG" id="shr:100933537"/>
<dbReference type="FunCoup" id="G3VB15">
    <property type="interactions" value="128"/>
</dbReference>
<dbReference type="GeneTree" id="ENSGT01100000263546"/>
<dbReference type="STRING" id="9305.ENSSHAP00000000369"/>
<dbReference type="InterPro" id="IPR017942">
    <property type="entry name" value="Lipid-bd_serum_glycop_N"/>
</dbReference>
<feature type="signal peptide" evidence="1">
    <location>
        <begin position="1"/>
        <end position="21"/>
    </location>
</feature>
<feature type="domain" description="Lipid-binding serum glycoprotein N-terminal" evidence="2">
    <location>
        <begin position="46"/>
        <end position="206"/>
    </location>
</feature>
<dbReference type="RefSeq" id="XP_031809936.1">
    <property type="nucleotide sequence ID" value="XM_031954076.1"/>
</dbReference>
<dbReference type="RefSeq" id="XP_031809944.1">
    <property type="nucleotide sequence ID" value="XM_031954084.1"/>
</dbReference>
<dbReference type="RefSeq" id="XP_031809939.1">
    <property type="nucleotide sequence ID" value="XM_031954079.1"/>
</dbReference>
<keyword evidence="4" id="KW-1185">Reference proteome</keyword>
<dbReference type="Gene3D" id="3.15.10.10">
    <property type="entry name" value="Bactericidal permeability-increasing protein, domain 1"/>
    <property type="match status" value="1"/>
</dbReference>
<dbReference type="RefSeq" id="XP_031809942.1">
    <property type="nucleotide sequence ID" value="XM_031954082.1"/>
</dbReference>
<dbReference type="OrthoDB" id="9833455at2759"/>